<dbReference type="Proteomes" id="UP001177140">
    <property type="component" value="Unassembled WGS sequence"/>
</dbReference>
<gene>
    <name evidence="2" type="ORF">MKW94_013881</name>
</gene>
<keyword evidence="3" id="KW-1185">Reference proteome</keyword>
<dbReference type="InterPro" id="IPR004158">
    <property type="entry name" value="DUF247_pln"/>
</dbReference>
<reference evidence="2" key="1">
    <citation type="submission" date="2022-03" db="EMBL/GenBank/DDBJ databases">
        <title>A functionally conserved STORR gene fusion in Papaver species that diverged 16.8 million years ago.</title>
        <authorList>
            <person name="Catania T."/>
        </authorList>
    </citation>
    <scope>NUCLEOTIDE SEQUENCE</scope>
    <source>
        <strain evidence="2">S-191538</strain>
    </source>
</reference>
<sequence length="404" mass="46615">MAETLEQMISNVDLDIADPYLALELKERKPPIFRIPTYIKKRNRKSFEPQIVSIGPYHYGKLELMPMQVHKKRALAHFVKRSGKSVQVYVDRLMEDVNQLRDCYEQIDSMQVWQDDASLVQLMMVDGVFLIEFLSVLRGNQRKKDYAGIDPIFGHDGHMLIYDTMMQDLLLLENQLPYQVLATLLSVSEGLPEKSIQSILSWMMFSSRKGQGHHLLDMYMKGLVGEGQTFQEEEEEERNMKYSAVQLHKYGTQFKRVQSVNKIKFDKRTAILRLPSIIINKYTISKFHNLKAYELRVGRSRNLNSFVRLVDMLVESSNDVMLLQSKGIIVSSLDSNAVVEVVKELAKDTLLDVNCKSSLVFKEITEYCEEKSTNNLRMILDDWASILVLAVTVLLVLSVFKLVF</sequence>
<dbReference type="PANTHER" id="PTHR31170:SF18">
    <property type="entry name" value="(WILD MALAYSIAN BANANA) HYPOTHETICAL PROTEIN"/>
    <property type="match status" value="1"/>
</dbReference>
<evidence type="ECO:0000256" key="1">
    <source>
        <dbReference type="SAM" id="Phobius"/>
    </source>
</evidence>
<protein>
    <submittedName>
        <fullName evidence="2">Uncharacterized protein</fullName>
    </submittedName>
</protein>
<evidence type="ECO:0000313" key="2">
    <source>
        <dbReference type="EMBL" id="MCL7037908.1"/>
    </source>
</evidence>
<comment type="caution">
    <text evidence="2">The sequence shown here is derived from an EMBL/GenBank/DDBJ whole genome shotgun (WGS) entry which is preliminary data.</text>
</comment>
<dbReference type="PANTHER" id="PTHR31170">
    <property type="entry name" value="BNAC04G53230D PROTEIN"/>
    <property type="match status" value="1"/>
</dbReference>
<name>A0AA41VCA5_PAPNU</name>
<proteinExistence type="predicted"/>
<keyword evidence="1" id="KW-1133">Transmembrane helix</keyword>
<dbReference type="AlphaFoldDB" id="A0AA41VCA5"/>
<feature type="transmembrane region" description="Helical" evidence="1">
    <location>
        <begin position="383"/>
        <end position="403"/>
    </location>
</feature>
<keyword evidence="1" id="KW-0812">Transmembrane</keyword>
<keyword evidence="1" id="KW-0472">Membrane</keyword>
<organism evidence="2 3">
    <name type="scientific">Papaver nudicaule</name>
    <name type="common">Iceland poppy</name>
    <dbReference type="NCBI Taxonomy" id="74823"/>
    <lineage>
        <taxon>Eukaryota</taxon>
        <taxon>Viridiplantae</taxon>
        <taxon>Streptophyta</taxon>
        <taxon>Embryophyta</taxon>
        <taxon>Tracheophyta</taxon>
        <taxon>Spermatophyta</taxon>
        <taxon>Magnoliopsida</taxon>
        <taxon>Ranunculales</taxon>
        <taxon>Papaveraceae</taxon>
        <taxon>Papaveroideae</taxon>
        <taxon>Papaver</taxon>
    </lineage>
</organism>
<dbReference type="Pfam" id="PF03140">
    <property type="entry name" value="DUF247"/>
    <property type="match status" value="1"/>
</dbReference>
<dbReference type="EMBL" id="JAJJMA010184684">
    <property type="protein sequence ID" value="MCL7037908.1"/>
    <property type="molecule type" value="Genomic_DNA"/>
</dbReference>
<evidence type="ECO:0000313" key="3">
    <source>
        <dbReference type="Proteomes" id="UP001177140"/>
    </source>
</evidence>
<accession>A0AA41VCA5</accession>